<reference evidence="5" key="1">
    <citation type="submission" date="2021-02" db="EMBL/GenBank/DDBJ databases">
        <authorList>
            <person name="Dougan E. K."/>
            <person name="Rhodes N."/>
            <person name="Thang M."/>
            <person name="Chan C."/>
        </authorList>
    </citation>
    <scope>NUCLEOTIDE SEQUENCE</scope>
</reference>
<gene>
    <name evidence="5" type="primary">RPL34</name>
    <name evidence="5" type="ORF">SNEC2469_LOCUS29758</name>
</gene>
<dbReference type="EMBL" id="CAJNJA010067774">
    <property type="protein sequence ID" value="CAE7892822.1"/>
    <property type="molecule type" value="Genomic_DNA"/>
</dbReference>
<dbReference type="InterPro" id="IPR008195">
    <property type="entry name" value="Ribosomal_eL34"/>
</dbReference>
<comment type="caution">
    <text evidence="5">The sequence shown here is derived from an EMBL/GenBank/DDBJ whole genome shotgun (WGS) entry which is preliminary data.</text>
</comment>
<dbReference type="SUPFAM" id="SSF81301">
    <property type="entry name" value="Nucleotidyltransferase"/>
    <property type="match status" value="1"/>
</dbReference>
<dbReference type="SUPFAM" id="SSF81631">
    <property type="entry name" value="PAP/OAS1 substrate-binding domain"/>
    <property type="match status" value="1"/>
</dbReference>
<accession>A0A813B740</accession>
<dbReference type="PRINTS" id="PR01250">
    <property type="entry name" value="RIBOSOMALL34"/>
</dbReference>
<evidence type="ECO:0000256" key="2">
    <source>
        <dbReference type="ARBA" id="ARBA00022980"/>
    </source>
</evidence>
<dbReference type="GO" id="GO:0005840">
    <property type="term" value="C:ribosome"/>
    <property type="evidence" value="ECO:0007669"/>
    <property type="project" value="UniProtKB-KW"/>
</dbReference>
<dbReference type="Proteomes" id="UP000601435">
    <property type="component" value="Unassembled WGS sequence"/>
</dbReference>
<organism evidence="5 6">
    <name type="scientific">Symbiodinium necroappetens</name>
    <dbReference type="NCBI Taxonomy" id="1628268"/>
    <lineage>
        <taxon>Eukaryota</taxon>
        <taxon>Sar</taxon>
        <taxon>Alveolata</taxon>
        <taxon>Dinophyceae</taxon>
        <taxon>Suessiales</taxon>
        <taxon>Symbiodiniaceae</taxon>
        <taxon>Symbiodinium</taxon>
    </lineage>
</organism>
<evidence type="ECO:0000313" key="6">
    <source>
        <dbReference type="Proteomes" id="UP000601435"/>
    </source>
</evidence>
<dbReference type="GO" id="GO:1990904">
    <property type="term" value="C:ribonucleoprotein complex"/>
    <property type="evidence" value="ECO:0007669"/>
    <property type="project" value="UniProtKB-KW"/>
</dbReference>
<protein>
    <submittedName>
        <fullName evidence="5">RPL34 protein</fullName>
    </submittedName>
</protein>
<dbReference type="InterPro" id="IPR043519">
    <property type="entry name" value="NT_sf"/>
</dbReference>
<evidence type="ECO:0000256" key="1">
    <source>
        <dbReference type="ARBA" id="ARBA00009875"/>
    </source>
</evidence>
<dbReference type="PANTHER" id="PTHR10759">
    <property type="entry name" value="60S RIBOSOMAL PROTEIN L34"/>
    <property type="match status" value="1"/>
</dbReference>
<dbReference type="InterPro" id="IPR038562">
    <property type="entry name" value="Ribosomal_eL34_C_sf"/>
</dbReference>
<dbReference type="Gene3D" id="1.10.1410.10">
    <property type="match status" value="1"/>
</dbReference>
<evidence type="ECO:0000256" key="4">
    <source>
        <dbReference type="SAM" id="MobiDB-lite"/>
    </source>
</evidence>
<comment type="similarity">
    <text evidence="1">Belongs to the eukaryotic ribosomal protein eL34 family.</text>
</comment>
<dbReference type="Gene3D" id="6.20.370.70">
    <property type="match status" value="1"/>
</dbReference>
<dbReference type="GO" id="GO:0003735">
    <property type="term" value="F:structural constituent of ribosome"/>
    <property type="evidence" value="ECO:0007669"/>
    <property type="project" value="InterPro"/>
</dbReference>
<keyword evidence="6" id="KW-1185">Reference proteome</keyword>
<dbReference type="AlphaFoldDB" id="A0A813B740"/>
<proteinExistence type="inferred from homology"/>
<sequence length="731" mass="80363">MQILVPQASSECTCALEDCDCESCHGRKVIGLLLGQLQAVQASRQVATTQPDGWSWAGEKLEAWEQSPKGDETLIGPDGAVYDVFYPGISCPDEKEETSTTCSDSGGSPGPLPRARSAESSIAGVVDFIRSAAVARYPAREKLYDVVLRAAQTALGSHFQRLALIGSTALRIDTPDSDLDVVVYTGYNTKSNKQLGAQLRVVKTPGGRAVYQAVKKLDLGGKALIGLPRLRPIEWYSRLKKREKRVNRAYGGSRCAHCVRERVVRAFLIEEQKCVKQVLAEKLSQAKEKEGSSYYEDGTEVPAPDPIEALHQVRAALGTEDPALKLQLVDCARVPVLTVLSADGRLSLDLTVDQPLGEWHVLWFKSLWQWDPYASDASVEKLPPPLQDSELDGWSSGLEATALRCIKWWLRRRNIPVPKEGGYPTVVWTLMVLHVLRCTLFVNEDSKQERCGRTLLSALAAFFDRFATPGASSGTLSFCMGPDGMSTAFEPIPAYEDTFQCASDEAYGGLSVLDPTTTCETSVAFGVVPSELAPQLPAATRLLQAYELQRAQRLSATALASCGEEELSARELGAEALEELFMETATPCNTMPAAAPSQPVSVIVLRDGELAVGILQKVVPKHGWTAPFLHRRDGVSSFALQLCEVRESDGLLTPWGSTVKEHWYYACDFVCMAALQPVFTRGQCRGKHLRRERNRWKVDPEGLERWQKMQALLSQAIWRKTSDLLKAESIC</sequence>
<dbReference type="OrthoDB" id="411713at2759"/>
<dbReference type="Gene3D" id="6.20.340.10">
    <property type="match status" value="1"/>
</dbReference>
<evidence type="ECO:0000256" key="3">
    <source>
        <dbReference type="ARBA" id="ARBA00023274"/>
    </source>
</evidence>
<feature type="region of interest" description="Disordered" evidence="4">
    <location>
        <begin position="92"/>
        <end position="116"/>
    </location>
</feature>
<dbReference type="GO" id="GO:0006412">
    <property type="term" value="P:translation"/>
    <property type="evidence" value="ECO:0007669"/>
    <property type="project" value="InterPro"/>
</dbReference>
<keyword evidence="3" id="KW-0687">Ribonucleoprotein</keyword>
<keyword evidence="2" id="KW-0689">Ribosomal protein</keyword>
<dbReference type="Pfam" id="PF01199">
    <property type="entry name" value="Ribosomal_L34e"/>
    <property type="match status" value="1"/>
</dbReference>
<name>A0A813B740_9DINO</name>
<evidence type="ECO:0000313" key="5">
    <source>
        <dbReference type="EMBL" id="CAE7892822.1"/>
    </source>
</evidence>